<reference evidence="1 2" key="1">
    <citation type="submission" date="2018-02" db="EMBL/GenBank/DDBJ databases">
        <title>Insights into the biology of acidophilic members of the Acidiferrobacteraceae family derived from comparative genomic analyses.</title>
        <authorList>
            <person name="Issotta F."/>
            <person name="Thyssen C."/>
            <person name="Mena C."/>
            <person name="Moya A."/>
            <person name="Bellenberg S."/>
            <person name="Sproer C."/>
            <person name="Covarrubias P.C."/>
            <person name="Sand W."/>
            <person name="Quatrini R."/>
            <person name="Vera M."/>
        </authorList>
    </citation>
    <scope>NUCLEOTIDE SEQUENCE [LARGE SCALE GENOMIC DNA]</scope>
    <source>
        <strain evidence="2">m-1</strain>
    </source>
</reference>
<keyword evidence="2" id="KW-1185">Reference proteome</keyword>
<proteinExistence type="predicted"/>
<sequence>MSVKACLPRVLLFMGIISVTFRSKASAEVINSASARDMKTPRPISPSTWRPEASALVLVVKVLVWMGWPRRRTRAPLQITALLGDRHFAPEFWAWTKRQWTKFGPKIKREGV</sequence>
<comment type="caution">
    <text evidence="1">The sequence shown here is derived from an EMBL/GenBank/DDBJ whole genome shotgun (WGS) entry which is preliminary data.</text>
</comment>
<name>A0A1C2G471_9GAMM</name>
<dbReference type="EMBL" id="PSYR01000002">
    <property type="protein sequence ID" value="RCN56304.1"/>
    <property type="molecule type" value="Genomic_DNA"/>
</dbReference>
<accession>A0A1C2G471</accession>
<organism evidence="1 2">
    <name type="scientific">Acidiferrobacter thiooxydans</name>
    <dbReference type="NCBI Taxonomy" id="163359"/>
    <lineage>
        <taxon>Bacteria</taxon>
        <taxon>Pseudomonadati</taxon>
        <taxon>Pseudomonadota</taxon>
        <taxon>Gammaproteobacteria</taxon>
        <taxon>Acidiferrobacterales</taxon>
        <taxon>Acidiferrobacteraceae</taxon>
        <taxon>Acidiferrobacter</taxon>
    </lineage>
</organism>
<dbReference type="Proteomes" id="UP000253250">
    <property type="component" value="Unassembled WGS sequence"/>
</dbReference>
<protein>
    <submittedName>
        <fullName evidence="1">Uncharacterized protein</fullName>
    </submittedName>
</protein>
<evidence type="ECO:0000313" key="2">
    <source>
        <dbReference type="Proteomes" id="UP000253250"/>
    </source>
</evidence>
<gene>
    <name evidence="1" type="ORF">C4900_10720</name>
</gene>
<evidence type="ECO:0000313" key="1">
    <source>
        <dbReference type="EMBL" id="RCN56304.1"/>
    </source>
</evidence>
<dbReference type="AlphaFoldDB" id="A0A1C2G471"/>